<dbReference type="GeneID" id="80889648"/>
<evidence type="ECO:0000313" key="2">
    <source>
        <dbReference type="Proteomes" id="UP001144673"/>
    </source>
</evidence>
<name>A0A9W8UIL4_AKAMU</name>
<gene>
    <name evidence="1" type="ORF">LMH87_002489</name>
</gene>
<keyword evidence="2" id="KW-1185">Reference proteome</keyword>
<dbReference type="KEGG" id="amus:LMH87_002489"/>
<dbReference type="AlphaFoldDB" id="A0A9W8UIL4"/>
<evidence type="ECO:0000313" key="1">
    <source>
        <dbReference type="EMBL" id="KAJ4148000.1"/>
    </source>
</evidence>
<proteinExistence type="predicted"/>
<reference evidence="1" key="1">
    <citation type="journal article" date="2023" name="Access Microbiol">
        <title>De-novo genome assembly for Akanthomyces muscarius, a biocontrol agent of insect agricultural pests.</title>
        <authorList>
            <person name="Erdos Z."/>
            <person name="Studholme D.J."/>
            <person name="Raymond B."/>
            <person name="Sharma M."/>
        </authorList>
    </citation>
    <scope>NUCLEOTIDE SEQUENCE</scope>
    <source>
        <strain evidence="1">Ve6</strain>
    </source>
</reference>
<comment type="caution">
    <text evidence="1">The sequence shown here is derived from an EMBL/GenBank/DDBJ whole genome shotgun (WGS) entry which is preliminary data.</text>
</comment>
<accession>A0A9W8UIL4</accession>
<sequence length="220" mass="24852">MLIQTEKGNPFGQSGVFFKETGDKEVLVPANSESFESFLVFCPPPVPILQLRNSSTLYTRKDTRSKSRIEYKKKSPPAMDGCCCDRDDLDKISKGWSIAMFYSKERLRRVYELDDAQLGKAVEDGKLVLETLCLFVHACIKRGQYRLPSEFWRVLHVEYGIVVYPSALTEDIDVQGLGVDVTFTDAYSKHIVMFGPCGGACHPPPCPLQYLQEPPPVYQK</sequence>
<dbReference type="RefSeq" id="XP_056050941.1">
    <property type="nucleotide sequence ID" value="XM_056193955.1"/>
</dbReference>
<dbReference type="Proteomes" id="UP001144673">
    <property type="component" value="Chromosome 3"/>
</dbReference>
<dbReference type="EMBL" id="JAJHUN010000010">
    <property type="protein sequence ID" value="KAJ4148000.1"/>
    <property type="molecule type" value="Genomic_DNA"/>
</dbReference>
<protein>
    <submittedName>
        <fullName evidence="1">Uncharacterized protein</fullName>
    </submittedName>
</protein>
<organism evidence="1 2">
    <name type="scientific">Akanthomyces muscarius</name>
    <name type="common">Entomopathogenic fungus</name>
    <name type="synonym">Lecanicillium muscarium</name>
    <dbReference type="NCBI Taxonomy" id="2231603"/>
    <lineage>
        <taxon>Eukaryota</taxon>
        <taxon>Fungi</taxon>
        <taxon>Dikarya</taxon>
        <taxon>Ascomycota</taxon>
        <taxon>Pezizomycotina</taxon>
        <taxon>Sordariomycetes</taxon>
        <taxon>Hypocreomycetidae</taxon>
        <taxon>Hypocreales</taxon>
        <taxon>Cordycipitaceae</taxon>
        <taxon>Akanthomyces</taxon>
    </lineage>
</organism>